<keyword evidence="2" id="KW-1185">Reference proteome</keyword>
<evidence type="ECO:0000313" key="1">
    <source>
        <dbReference type="EMBL" id="KAK5936724.1"/>
    </source>
</evidence>
<accession>A0ABR0R952</accession>
<dbReference type="RefSeq" id="XP_064724814.1">
    <property type="nucleotide sequence ID" value="XM_064879375.1"/>
</dbReference>
<proteinExistence type="predicted"/>
<name>A0ABR0R952_9EURO</name>
<dbReference type="Proteomes" id="UP001334248">
    <property type="component" value="Unassembled WGS sequence"/>
</dbReference>
<reference evidence="1 2" key="1">
    <citation type="journal article" date="2023" name="Res Sq">
        <title>Genomic and morphological characterization of Knufia obscura isolated from the Mars 2020 spacecraft assembly facility.</title>
        <authorList>
            <person name="Chander A.M."/>
            <person name="Teixeira M.M."/>
            <person name="Singh N.K."/>
            <person name="Williams M.P."/>
            <person name="Parker C.W."/>
            <person name="Leo P."/>
            <person name="Stajich J.E."/>
            <person name="Torok T."/>
            <person name="Tighe S."/>
            <person name="Mason C.E."/>
            <person name="Venkateswaran K."/>
        </authorList>
    </citation>
    <scope>NUCLEOTIDE SEQUENCE [LARGE SCALE GENOMIC DNA]</scope>
    <source>
        <strain evidence="1 2">CCFEE 5817</strain>
    </source>
</reference>
<comment type="caution">
    <text evidence="1">The sequence shown here is derived from an EMBL/GenBank/DDBJ whole genome shotgun (WGS) entry which is preliminary data.</text>
</comment>
<gene>
    <name evidence="1" type="ORF">PMZ80_010987</name>
</gene>
<dbReference type="GeneID" id="90004436"/>
<organism evidence="1 2">
    <name type="scientific">Knufia obscura</name>
    <dbReference type="NCBI Taxonomy" id="1635080"/>
    <lineage>
        <taxon>Eukaryota</taxon>
        <taxon>Fungi</taxon>
        <taxon>Dikarya</taxon>
        <taxon>Ascomycota</taxon>
        <taxon>Pezizomycotina</taxon>
        <taxon>Eurotiomycetes</taxon>
        <taxon>Chaetothyriomycetidae</taxon>
        <taxon>Chaetothyriales</taxon>
        <taxon>Trichomeriaceae</taxon>
        <taxon>Knufia</taxon>
    </lineage>
</organism>
<sequence>MFGVTELSEEPLMVLLPSKSALLRLTSVSDAIPQRVSQSSRKEYLADDDEMDDLYVAIGQPVTWGNARDAYLGPENHDMATATVRTLRNHMLVQQRLTVGASLTVSYMRR</sequence>
<dbReference type="EMBL" id="JAVHJV010000023">
    <property type="protein sequence ID" value="KAK5936724.1"/>
    <property type="molecule type" value="Genomic_DNA"/>
</dbReference>
<protein>
    <submittedName>
        <fullName evidence="1">Uncharacterized protein</fullName>
    </submittedName>
</protein>
<evidence type="ECO:0000313" key="2">
    <source>
        <dbReference type="Proteomes" id="UP001334248"/>
    </source>
</evidence>